<evidence type="ECO:0008006" key="2">
    <source>
        <dbReference type="Google" id="ProtNLM"/>
    </source>
</evidence>
<dbReference type="SUPFAM" id="SSF55961">
    <property type="entry name" value="Bet v1-like"/>
    <property type="match status" value="1"/>
</dbReference>
<dbReference type="InterPro" id="IPR010419">
    <property type="entry name" value="CO_DH_gsu"/>
</dbReference>
<dbReference type="PANTHER" id="PTHR38588:SF1">
    <property type="entry name" value="BLL0334 PROTEIN"/>
    <property type="match status" value="1"/>
</dbReference>
<accession>A0A7C1JUU6</accession>
<dbReference type="Gene3D" id="3.30.530.20">
    <property type="match status" value="1"/>
</dbReference>
<protein>
    <recommendedName>
        <fullName evidence="2">Carbon monoxide dehydrogenase</fullName>
    </recommendedName>
</protein>
<proteinExistence type="predicted"/>
<reference evidence="1" key="1">
    <citation type="journal article" date="2020" name="mSystems">
        <title>Genome- and Community-Level Interaction Insights into Carbon Utilization and Element Cycling Functions of Hydrothermarchaeota in Hydrothermal Sediment.</title>
        <authorList>
            <person name="Zhou Z."/>
            <person name="Liu Y."/>
            <person name="Xu W."/>
            <person name="Pan J."/>
            <person name="Luo Z.H."/>
            <person name="Li M."/>
        </authorList>
    </citation>
    <scope>NUCLEOTIDE SEQUENCE [LARGE SCALE GENOMIC DNA]</scope>
    <source>
        <strain evidence="1">SpSt-222</strain>
    </source>
</reference>
<comment type="caution">
    <text evidence="1">The sequence shown here is derived from an EMBL/GenBank/DDBJ whole genome shotgun (WGS) entry which is preliminary data.</text>
</comment>
<dbReference type="CDD" id="cd05018">
    <property type="entry name" value="CoxG"/>
    <property type="match status" value="1"/>
</dbReference>
<dbReference type="EMBL" id="DSJL01000007">
    <property type="protein sequence ID" value="HEF64726.1"/>
    <property type="molecule type" value="Genomic_DNA"/>
</dbReference>
<dbReference type="PANTHER" id="PTHR38588">
    <property type="entry name" value="BLL0334 PROTEIN"/>
    <property type="match status" value="1"/>
</dbReference>
<dbReference type="AlphaFoldDB" id="A0A7C1JUU6"/>
<sequence length="210" mass="23168">MLVPSGSCGIAIALEPAHNGIAAGRNGSVDRRPSIRERVTRSTRVTEPVRSEHAVTACSEAVLLAPRAAVWQFLLDIPRSTRCLPGVHDVEQVDERTYRGTVRFRAGFLPLTFQATVELSELVPPERIRLAARAIDPLTGEEVTASALAELSELEESRTLLRYAFTVENPGLLGGLGRRMLEEVNRRMIQQFLQCVERELVAADKPSSDR</sequence>
<gene>
    <name evidence="1" type="ORF">ENP47_03865</name>
</gene>
<dbReference type="Pfam" id="PF06240">
    <property type="entry name" value="COXG"/>
    <property type="match status" value="1"/>
</dbReference>
<evidence type="ECO:0000313" key="1">
    <source>
        <dbReference type="EMBL" id="HEF64726.1"/>
    </source>
</evidence>
<organism evidence="1">
    <name type="scientific">Thermomicrobium roseum</name>
    <dbReference type="NCBI Taxonomy" id="500"/>
    <lineage>
        <taxon>Bacteria</taxon>
        <taxon>Pseudomonadati</taxon>
        <taxon>Thermomicrobiota</taxon>
        <taxon>Thermomicrobia</taxon>
        <taxon>Thermomicrobiales</taxon>
        <taxon>Thermomicrobiaceae</taxon>
        <taxon>Thermomicrobium</taxon>
    </lineage>
</organism>
<name>A0A7C1JUU6_THERO</name>
<dbReference type="InterPro" id="IPR023393">
    <property type="entry name" value="START-like_dom_sf"/>
</dbReference>